<feature type="chain" id="PRO_5003331800" evidence="1">
    <location>
        <begin position="28"/>
        <end position="781"/>
    </location>
</feature>
<dbReference type="AlphaFoldDB" id="F5YES2"/>
<keyword evidence="2" id="KW-0449">Lipoprotein</keyword>
<gene>
    <name evidence="2" type="ordered locus">TREAZ_0206</name>
</gene>
<dbReference type="EMBL" id="CP001841">
    <property type="protein sequence ID" value="AEF81909.1"/>
    <property type="molecule type" value="Genomic_DNA"/>
</dbReference>
<feature type="signal peptide" evidence="1">
    <location>
        <begin position="1"/>
        <end position="27"/>
    </location>
</feature>
<protein>
    <submittedName>
        <fullName evidence="2">Putative lipoprotein</fullName>
    </submittedName>
</protein>
<evidence type="ECO:0000256" key="1">
    <source>
        <dbReference type="SAM" id="SignalP"/>
    </source>
</evidence>
<dbReference type="KEGG" id="taz:TREAZ_0206"/>
<evidence type="ECO:0000313" key="2">
    <source>
        <dbReference type="EMBL" id="AEF81909.1"/>
    </source>
</evidence>
<evidence type="ECO:0000313" key="3">
    <source>
        <dbReference type="Proteomes" id="UP000009222"/>
    </source>
</evidence>
<proteinExistence type="predicted"/>
<dbReference type="HOGENOM" id="CLU_358598_0_0_12"/>
<reference evidence="2 3" key="2">
    <citation type="journal article" date="2011" name="ISME J.">
        <title>RNA-seq reveals cooperative metabolic interactions between two termite-gut spirochete species in co-culture.</title>
        <authorList>
            <person name="Rosenthal A.Z."/>
            <person name="Matson E.G."/>
            <person name="Eldar A."/>
            <person name="Leadbetter J.R."/>
        </authorList>
    </citation>
    <scope>NUCLEOTIDE SEQUENCE [LARGE SCALE GENOMIC DNA]</scope>
    <source>
        <strain evidence="3">ATCC BAA-888 / DSM 13862 / ZAS-9</strain>
    </source>
</reference>
<name>F5YES2_LEAAZ</name>
<keyword evidence="1" id="KW-0732">Signal</keyword>
<keyword evidence="3" id="KW-1185">Reference proteome</keyword>
<organism evidence="2 3">
    <name type="scientific">Leadbettera azotonutricia (strain ATCC BAA-888 / DSM 13862 / ZAS-9)</name>
    <name type="common">Treponema azotonutricium</name>
    <dbReference type="NCBI Taxonomy" id="545695"/>
    <lineage>
        <taxon>Bacteria</taxon>
        <taxon>Pseudomonadati</taxon>
        <taxon>Spirochaetota</taxon>
        <taxon>Spirochaetia</taxon>
        <taxon>Spirochaetales</taxon>
        <taxon>Breznakiellaceae</taxon>
        <taxon>Leadbettera</taxon>
    </lineage>
</organism>
<dbReference type="PROSITE" id="PS51257">
    <property type="entry name" value="PROKAR_LIPOPROTEIN"/>
    <property type="match status" value="1"/>
</dbReference>
<accession>F5YES2</accession>
<reference evidence="3" key="1">
    <citation type="submission" date="2009-12" db="EMBL/GenBank/DDBJ databases">
        <title>Complete sequence of Treponema azotonutricium strain ZAS-9.</title>
        <authorList>
            <person name="Tetu S.G."/>
            <person name="Matson E."/>
            <person name="Ren Q."/>
            <person name="Seshadri R."/>
            <person name="Elbourne L."/>
            <person name="Hassan K.A."/>
            <person name="Durkin A."/>
            <person name="Radune D."/>
            <person name="Mohamoud Y."/>
            <person name="Shay R."/>
            <person name="Jin S."/>
            <person name="Zhang X."/>
            <person name="Lucey K."/>
            <person name="Ballor N.R."/>
            <person name="Ottesen E."/>
            <person name="Rosenthal R."/>
            <person name="Allen A."/>
            <person name="Leadbetter J.R."/>
            <person name="Paulsen I.T."/>
        </authorList>
    </citation>
    <scope>NUCLEOTIDE SEQUENCE [LARGE SCALE GENOMIC DNA]</scope>
    <source>
        <strain evidence="3">ATCC BAA-888 / DSM 13862 / ZAS-9</strain>
    </source>
</reference>
<dbReference type="InParanoid" id="F5YES2"/>
<dbReference type="Proteomes" id="UP000009222">
    <property type="component" value="Chromosome"/>
</dbReference>
<sequence>MKKFVKVLAFAGILVALALFVAGCSSSSDDNGTTSDPTAVTAALLSHFNSAPITIGRTSTFTAPRLTSVAGANTLVQGINITQVLAYVAKTGDGETLVPPYITYTLAGNNPTTFDPVTFTQDEGDKIAVAIQSKLSGSFASNHADTTTDGYAYFDTVTATITEFPDAGRLVVKITLAKDAVADAAKVAIVSPTALTIDASLTEVFGYAAVYTTASKTLAITVSAAGVSKGGAEGIASAIAAALTITNDIDAGYTVEDSISGVVNGSNVIVSIKLAQAPITAAAVSGAISPADVNGSLGISDGGVVTSAVINALGAIANSTKAADATYNSASHSVNITVTPAVGVFFSTTEGFYNTVVTALRTKFTAGTTFITNGTDPAYVVFTDISYAVSGGNLVFTVSLINYVQPHLIVTALNSVGNASGATIADATSVTSGIIVGLSNISGATAGVSAVYNSTRHSFTISVEPEAGYIFNPNLVTSGSSVVSAYATVNTEVTSKLGTAVVNQVDSTYQTVMTPIIIEVAGGKLVFTVQLRQSYVDANTIIAALGSAASGAEVVNAASVTGDVIDLLAGIANATEIVTTAYGDHSIVITIVPAGGYSFNPTPGIYSAVGTTVDSKIGATVINAIDENYTIIGTSVVSMPTGMDLVVTIPLGRLLGTSVLENAIGGAASGDIYMSISPYFGTTITGDVITALSEFAEIGTVTSGFANPRLTITVSPAAGYLLNRAPGFYDSVADALASKLSEATIVNDDTKGAIINLQANTVTAAFVGGNLELRVDTISKP</sequence>
<dbReference type="STRING" id="545695.TREAZ_0206"/>
<dbReference type="RefSeq" id="WP_015711721.1">
    <property type="nucleotide sequence ID" value="NC_015577.1"/>
</dbReference>